<keyword evidence="1" id="KW-0805">Transcription regulation</keyword>
<dbReference type="InterPro" id="IPR019888">
    <property type="entry name" value="Tscrpt_reg_AsnC-like"/>
</dbReference>
<dbReference type="Gene3D" id="1.10.10.10">
    <property type="entry name" value="Winged helix-like DNA-binding domain superfamily/Winged helix DNA-binding domain"/>
    <property type="match status" value="1"/>
</dbReference>
<organism evidence="5 6">
    <name type="scientific">Xanthobacter autotrophicus (strain ATCC BAA-1158 / Py2)</name>
    <dbReference type="NCBI Taxonomy" id="78245"/>
    <lineage>
        <taxon>Bacteria</taxon>
        <taxon>Pseudomonadati</taxon>
        <taxon>Pseudomonadota</taxon>
        <taxon>Alphaproteobacteria</taxon>
        <taxon>Hyphomicrobiales</taxon>
        <taxon>Xanthobacteraceae</taxon>
        <taxon>Xanthobacter</taxon>
    </lineage>
</organism>
<dbReference type="Gene3D" id="3.30.70.920">
    <property type="match status" value="1"/>
</dbReference>
<accession>A7IIZ9</accession>
<dbReference type="PRINTS" id="PR00033">
    <property type="entry name" value="HTHASNC"/>
</dbReference>
<dbReference type="AlphaFoldDB" id="A7IIZ9"/>
<evidence type="ECO:0000256" key="1">
    <source>
        <dbReference type="ARBA" id="ARBA00023015"/>
    </source>
</evidence>
<dbReference type="Proteomes" id="UP000002417">
    <property type="component" value="Chromosome"/>
</dbReference>
<evidence type="ECO:0000256" key="2">
    <source>
        <dbReference type="ARBA" id="ARBA00023125"/>
    </source>
</evidence>
<dbReference type="Pfam" id="PF01037">
    <property type="entry name" value="AsnC_trans_reg"/>
    <property type="match status" value="1"/>
</dbReference>
<feature type="domain" description="HTH asnC-type" evidence="4">
    <location>
        <begin position="24"/>
        <end position="85"/>
    </location>
</feature>
<dbReference type="STRING" id="78245.Xaut_2752"/>
<dbReference type="Pfam" id="PF13412">
    <property type="entry name" value="HTH_24"/>
    <property type="match status" value="1"/>
</dbReference>
<dbReference type="GO" id="GO:0005829">
    <property type="term" value="C:cytosol"/>
    <property type="evidence" value="ECO:0007669"/>
    <property type="project" value="TreeGrafter"/>
</dbReference>
<dbReference type="InterPro" id="IPR036390">
    <property type="entry name" value="WH_DNA-bd_sf"/>
</dbReference>
<dbReference type="GO" id="GO:0043565">
    <property type="term" value="F:sequence-specific DNA binding"/>
    <property type="evidence" value="ECO:0007669"/>
    <property type="project" value="InterPro"/>
</dbReference>
<dbReference type="eggNOG" id="COG1522">
    <property type="taxonomic scope" value="Bacteria"/>
</dbReference>
<evidence type="ECO:0000313" key="6">
    <source>
        <dbReference type="Proteomes" id="UP000002417"/>
    </source>
</evidence>
<evidence type="ECO:0000313" key="5">
    <source>
        <dbReference type="EMBL" id="ABS67992.1"/>
    </source>
</evidence>
<dbReference type="InterPro" id="IPR000485">
    <property type="entry name" value="AsnC-type_HTH_dom"/>
</dbReference>
<dbReference type="PROSITE" id="PS50956">
    <property type="entry name" value="HTH_ASNC_2"/>
    <property type="match status" value="1"/>
</dbReference>
<name>A7IIZ9_XANP2</name>
<keyword evidence="6" id="KW-1185">Reference proteome</keyword>
<dbReference type="PANTHER" id="PTHR30154:SF34">
    <property type="entry name" value="TRANSCRIPTIONAL REGULATOR AZLB"/>
    <property type="match status" value="1"/>
</dbReference>
<dbReference type="EMBL" id="CP000781">
    <property type="protein sequence ID" value="ABS67992.1"/>
    <property type="molecule type" value="Genomic_DNA"/>
</dbReference>
<proteinExistence type="predicted"/>
<dbReference type="InterPro" id="IPR036388">
    <property type="entry name" value="WH-like_DNA-bd_sf"/>
</dbReference>
<dbReference type="CDD" id="cd00090">
    <property type="entry name" value="HTH_ARSR"/>
    <property type="match status" value="1"/>
</dbReference>
<dbReference type="InterPro" id="IPR019887">
    <property type="entry name" value="Tscrpt_reg_AsnC/Lrp_C"/>
</dbReference>
<keyword evidence="3" id="KW-0804">Transcription</keyword>
<reference evidence="5 6" key="1">
    <citation type="submission" date="2007-07" db="EMBL/GenBank/DDBJ databases">
        <title>Complete sequence of chromosome of Xanthobacter autotrophicus Py2.</title>
        <authorList>
            <consortium name="US DOE Joint Genome Institute"/>
            <person name="Copeland A."/>
            <person name="Lucas S."/>
            <person name="Lapidus A."/>
            <person name="Barry K."/>
            <person name="Glavina del Rio T."/>
            <person name="Hammon N."/>
            <person name="Israni S."/>
            <person name="Dalin E."/>
            <person name="Tice H."/>
            <person name="Pitluck S."/>
            <person name="Sims D."/>
            <person name="Brettin T."/>
            <person name="Bruce D."/>
            <person name="Detter J.C."/>
            <person name="Han C."/>
            <person name="Tapia R."/>
            <person name="Brainard J."/>
            <person name="Schmutz J."/>
            <person name="Larimer F."/>
            <person name="Land M."/>
            <person name="Hauser L."/>
            <person name="Kyrpides N."/>
            <person name="Kim E."/>
            <person name="Ensigns S.A."/>
            <person name="Richardson P."/>
        </authorList>
    </citation>
    <scope>NUCLEOTIDE SEQUENCE [LARGE SCALE GENOMIC DNA]</scope>
    <source>
        <strain evidence="6">ATCC BAA-1158 / Py2</strain>
    </source>
</reference>
<dbReference type="GO" id="GO:0006355">
    <property type="term" value="P:regulation of DNA-templated transcription"/>
    <property type="evidence" value="ECO:0007669"/>
    <property type="project" value="UniProtKB-ARBA"/>
</dbReference>
<evidence type="ECO:0000259" key="4">
    <source>
        <dbReference type="PROSITE" id="PS50956"/>
    </source>
</evidence>
<dbReference type="FunFam" id="1.10.10.10:FF:000186">
    <property type="entry name" value="AsnC family transcriptional regulator"/>
    <property type="match status" value="1"/>
</dbReference>
<dbReference type="InterPro" id="IPR011008">
    <property type="entry name" value="Dimeric_a/b-barrel"/>
</dbReference>
<dbReference type="InterPro" id="IPR011991">
    <property type="entry name" value="ArsR-like_HTH"/>
</dbReference>
<dbReference type="PANTHER" id="PTHR30154">
    <property type="entry name" value="LEUCINE-RESPONSIVE REGULATORY PROTEIN"/>
    <property type="match status" value="1"/>
</dbReference>
<dbReference type="SUPFAM" id="SSF54909">
    <property type="entry name" value="Dimeric alpha+beta barrel"/>
    <property type="match status" value="1"/>
</dbReference>
<evidence type="ECO:0000256" key="3">
    <source>
        <dbReference type="ARBA" id="ARBA00023163"/>
    </source>
</evidence>
<dbReference type="KEGG" id="xau:Xaut_2752"/>
<dbReference type="PROSITE" id="PS00519">
    <property type="entry name" value="HTH_ASNC_1"/>
    <property type="match status" value="1"/>
</dbReference>
<dbReference type="GO" id="GO:0043200">
    <property type="term" value="P:response to amino acid"/>
    <property type="evidence" value="ECO:0007669"/>
    <property type="project" value="TreeGrafter"/>
</dbReference>
<gene>
    <name evidence="5" type="ordered locus">Xaut_2752</name>
</gene>
<keyword evidence="2" id="KW-0238">DNA-binding</keyword>
<dbReference type="SMART" id="SM00344">
    <property type="entry name" value="HTH_ASNC"/>
    <property type="match status" value="1"/>
</dbReference>
<dbReference type="PhylomeDB" id="A7IIZ9"/>
<dbReference type="HOGENOM" id="CLU_091233_0_3_5"/>
<protein>
    <submittedName>
        <fullName evidence="5">Putative transcriptional regulator, AsnC family</fullName>
    </submittedName>
</protein>
<sequence length="180" mass="20017">MRCHKRALRCRDVAVGSCALTVRLDAVDWKILDELQRDGRMTNVELSRRVGISAPPCLRRVRALEEAGIIEGYRALLDEKSLGYDLMAFAMVHLISQAEVDLDAFQEMIAQWPQVRSAWMLSGDVDFLMLCVTPDLRSFQNLVLDITAAPNVRNVKTALTLKQSKNAPVVPLEAGLPKGA</sequence>
<dbReference type="InterPro" id="IPR019885">
    <property type="entry name" value="Tscrpt_reg_HTH_AsnC-type_CS"/>
</dbReference>
<dbReference type="SUPFAM" id="SSF46785">
    <property type="entry name" value="Winged helix' DNA-binding domain"/>
    <property type="match status" value="1"/>
</dbReference>